<feature type="domain" description="NERD" evidence="1">
    <location>
        <begin position="42"/>
        <end position="159"/>
    </location>
</feature>
<reference evidence="2 3" key="1">
    <citation type="submission" date="2021-03" db="EMBL/GenBank/DDBJ databases">
        <title>Genomic Encyclopedia of Type Strains, Phase IV (KMG-IV): sequencing the most valuable type-strain genomes for metagenomic binning, comparative biology and taxonomic classification.</title>
        <authorList>
            <person name="Goeker M."/>
        </authorList>
    </citation>
    <scope>NUCLEOTIDE SEQUENCE [LARGE SCALE GENOMIC DNA]</scope>
    <source>
        <strain evidence="2 3">DSM 28650</strain>
    </source>
</reference>
<dbReference type="RefSeq" id="WP_021283626.1">
    <property type="nucleotide sequence ID" value="NZ_JAGGLL010000008.1"/>
</dbReference>
<dbReference type="Pfam" id="PF08378">
    <property type="entry name" value="NERD"/>
    <property type="match status" value="1"/>
</dbReference>
<evidence type="ECO:0000259" key="1">
    <source>
        <dbReference type="PROSITE" id="PS50965"/>
    </source>
</evidence>
<dbReference type="InterPro" id="IPR011528">
    <property type="entry name" value="NERD"/>
</dbReference>
<proteinExistence type="predicted"/>
<name>A0ABS4K143_9CLOT</name>
<keyword evidence="3" id="KW-1185">Reference proteome</keyword>
<dbReference type="EMBL" id="JAGGLL010000008">
    <property type="protein sequence ID" value="MBP2021500.1"/>
    <property type="molecule type" value="Genomic_DNA"/>
</dbReference>
<evidence type="ECO:0000313" key="2">
    <source>
        <dbReference type="EMBL" id="MBP2021500.1"/>
    </source>
</evidence>
<comment type="caution">
    <text evidence="2">The sequence shown here is derived from an EMBL/GenBank/DDBJ whole genome shotgun (WGS) entry which is preliminary data.</text>
</comment>
<sequence length="230" mass="26952">MGFIILIMLFVALFQYIEVKNYNKSNYKKETGYPYTKVRFNSGLYGEYLSFNILNKVEGHKRILANVYVPKEKGGTTEIDVVMIHEKGIFVIESKNYSGWIFGDEKNKNWTQSFKNGRKERFYNPIWQNQSHIRHLSKLLNIEDKNTMKSIIAFSERCTLKKLQVYSEGIRVINRHELEKTVNMMILGSCCYLGREQVDAIYNKLKGYSNVSEGIKRRHNKKCGSILHIQ</sequence>
<dbReference type="Proteomes" id="UP001519308">
    <property type="component" value="Unassembled WGS sequence"/>
</dbReference>
<protein>
    <recommendedName>
        <fullName evidence="1">NERD domain-containing protein</fullName>
    </recommendedName>
</protein>
<evidence type="ECO:0000313" key="3">
    <source>
        <dbReference type="Proteomes" id="UP001519308"/>
    </source>
</evidence>
<accession>A0ABS4K143</accession>
<dbReference type="PROSITE" id="PS50965">
    <property type="entry name" value="NERD"/>
    <property type="match status" value="1"/>
</dbReference>
<gene>
    <name evidence="2" type="ORF">J2Z44_001296</name>
</gene>
<organism evidence="2 3">
    <name type="scientific">Clostridium punense</name>
    <dbReference type="NCBI Taxonomy" id="1054297"/>
    <lineage>
        <taxon>Bacteria</taxon>
        <taxon>Bacillati</taxon>
        <taxon>Bacillota</taxon>
        <taxon>Clostridia</taxon>
        <taxon>Eubacteriales</taxon>
        <taxon>Clostridiaceae</taxon>
        <taxon>Clostridium</taxon>
    </lineage>
</organism>